<gene>
    <name evidence="2" type="ORF">ACFYKX_19020</name>
</gene>
<evidence type="ECO:0000256" key="1">
    <source>
        <dbReference type="SAM" id="Phobius"/>
    </source>
</evidence>
<keyword evidence="1" id="KW-0472">Membrane</keyword>
<dbReference type="RefSeq" id="WP_389362661.1">
    <property type="nucleotide sequence ID" value="NZ_JBIACK010000011.1"/>
</dbReference>
<keyword evidence="3" id="KW-1185">Reference proteome</keyword>
<dbReference type="EMBL" id="JBIACK010000011">
    <property type="protein sequence ID" value="MFE8702697.1"/>
    <property type="molecule type" value="Genomic_DNA"/>
</dbReference>
<evidence type="ECO:0000313" key="3">
    <source>
        <dbReference type="Proteomes" id="UP001601059"/>
    </source>
</evidence>
<organism evidence="2 3">
    <name type="scientific">Cytobacillus spartinae</name>
    <dbReference type="NCBI Taxonomy" id="3299023"/>
    <lineage>
        <taxon>Bacteria</taxon>
        <taxon>Bacillati</taxon>
        <taxon>Bacillota</taxon>
        <taxon>Bacilli</taxon>
        <taxon>Bacillales</taxon>
        <taxon>Bacillaceae</taxon>
        <taxon>Cytobacillus</taxon>
    </lineage>
</organism>
<evidence type="ECO:0000313" key="2">
    <source>
        <dbReference type="EMBL" id="MFE8702697.1"/>
    </source>
</evidence>
<name>A0ABW6KGJ0_9BACI</name>
<feature type="transmembrane region" description="Helical" evidence="1">
    <location>
        <begin position="33"/>
        <end position="50"/>
    </location>
</feature>
<dbReference type="Proteomes" id="UP001601059">
    <property type="component" value="Unassembled WGS sequence"/>
</dbReference>
<keyword evidence="1" id="KW-1133">Transmembrane helix</keyword>
<keyword evidence="1" id="KW-0812">Transmembrane</keyword>
<proteinExistence type="predicted"/>
<sequence length="99" mass="11379">MQTMNRLMSLLSNTNTQQFLKMLTNRKKNGNRGWTWFSLIGLAAVAFIAGRNQNVMHTVRSYVDRMQNAKPLQSQLNLASEFAEEFAPKGQTDFRKPNQ</sequence>
<protein>
    <submittedName>
        <fullName evidence="2">Uncharacterized protein</fullName>
    </submittedName>
</protein>
<comment type="caution">
    <text evidence="2">The sequence shown here is derived from an EMBL/GenBank/DDBJ whole genome shotgun (WGS) entry which is preliminary data.</text>
</comment>
<reference evidence="2 3" key="1">
    <citation type="submission" date="2024-08" db="EMBL/GenBank/DDBJ databases">
        <title>Two novel Cytobacillus novel species.</title>
        <authorList>
            <person name="Liu G."/>
        </authorList>
    </citation>
    <scope>NUCLEOTIDE SEQUENCE [LARGE SCALE GENOMIC DNA]</scope>
    <source>
        <strain evidence="2 3">FJAT-54145</strain>
    </source>
</reference>
<accession>A0ABW6KGJ0</accession>